<gene>
    <name evidence="1" type="ORF">M8744_06035</name>
</gene>
<organism evidence="1 2">
    <name type="scientific">Lutimaribacter degradans</name>
    <dbReference type="NCBI Taxonomy" id="2945989"/>
    <lineage>
        <taxon>Bacteria</taxon>
        <taxon>Pseudomonadati</taxon>
        <taxon>Pseudomonadota</taxon>
        <taxon>Alphaproteobacteria</taxon>
        <taxon>Rhodobacterales</taxon>
        <taxon>Roseobacteraceae</taxon>
        <taxon>Lutimaribacter</taxon>
    </lineage>
</organism>
<comment type="caution">
    <text evidence="1">The sequence shown here is derived from an EMBL/GenBank/DDBJ whole genome shotgun (WGS) entry which is preliminary data.</text>
</comment>
<protein>
    <submittedName>
        <fullName evidence="1">Uncharacterized protein</fullName>
    </submittedName>
</protein>
<evidence type="ECO:0000313" key="2">
    <source>
        <dbReference type="Proteomes" id="UP001203036"/>
    </source>
</evidence>
<dbReference type="EMBL" id="JAMQGO010000002">
    <property type="protein sequence ID" value="MCM2561699.1"/>
    <property type="molecule type" value="Genomic_DNA"/>
</dbReference>
<name>A0ACC5ZVX0_9RHOB</name>
<dbReference type="Proteomes" id="UP001203036">
    <property type="component" value="Unassembled WGS sequence"/>
</dbReference>
<proteinExistence type="predicted"/>
<keyword evidence="2" id="KW-1185">Reference proteome</keyword>
<accession>A0ACC5ZVX0</accession>
<evidence type="ECO:0000313" key="1">
    <source>
        <dbReference type="EMBL" id="MCM2561699.1"/>
    </source>
</evidence>
<sequence>MSSVGDLAQGLGRVARNQARQAVIPLILGLACLLAGAAGLGFLTVWAYLVLSVALGPETACLLIGLGFLSLAGALLLFARRQPSKRDAPDPPAAQAEVPASDPPDAASLVAFTAAFVLARAIADKNG</sequence>
<reference evidence="1" key="1">
    <citation type="submission" date="2022-06" db="EMBL/GenBank/DDBJ databases">
        <title>Lutimaribacter sp. EGI FJ00013, a novel bacterium isolated from a salt lake sediment enrichment.</title>
        <authorList>
            <person name="Gao L."/>
            <person name="Fang B.-Z."/>
            <person name="Li W.-J."/>
        </authorList>
    </citation>
    <scope>NUCLEOTIDE SEQUENCE</scope>
    <source>
        <strain evidence="1">EGI FJ00013</strain>
    </source>
</reference>